<feature type="non-terminal residue" evidence="1">
    <location>
        <position position="1"/>
    </location>
</feature>
<name>A0A5J4THV6_9EUKA</name>
<gene>
    <name evidence="1" type="ORF">EZS28_047322</name>
</gene>
<dbReference type="Proteomes" id="UP000324800">
    <property type="component" value="Unassembled WGS sequence"/>
</dbReference>
<accession>A0A5J4THV6</accession>
<evidence type="ECO:0000313" key="2">
    <source>
        <dbReference type="Proteomes" id="UP000324800"/>
    </source>
</evidence>
<sequence length="40" mass="4352">RSNCLLMVVTGVYAVNIGESKFTNSPGSESSGFTEFFDIF</sequence>
<comment type="caution">
    <text evidence="1">The sequence shown here is derived from an EMBL/GenBank/DDBJ whole genome shotgun (WGS) entry which is preliminary data.</text>
</comment>
<dbReference type="EMBL" id="SNRW01031841">
    <property type="protein sequence ID" value="KAA6357151.1"/>
    <property type="molecule type" value="Genomic_DNA"/>
</dbReference>
<organism evidence="1 2">
    <name type="scientific">Streblomastix strix</name>
    <dbReference type="NCBI Taxonomy" id="222440"/>
    <lineage>
        <taxon>Eukaryota</taxon>
        <taxon>Metamonada</taxon>
        <taxon>Preaxostyla</taxon>
        <taxon>Oxymonadida</taxon>
        <taxon>Streblomastigidae</taxon>
        <taxon>Streblomastix</taxon>
    </lineage>
</organism>
<protein>
    <submittedName>
        <fullName evidence="1">Uncharacterized protein</fullName>
    </submittedName>
</protein>
<evidence type="ECO:0000313" key="1">
    <source>
        <dbReference type="EMBL" id="KAA6357151.1"/>
    </source>
</evidence>
<reference evidence="1 2" key="1">
    <citation type="submission" date="2019-03" db="EMBL/GenBank/DDBJ databases">
        <title>Single cell metagenomics reveals metabolic interactions within the superorganism composed of flagellate Streblomastix strix and complex community of Bacteroidetes bacteria on its surface.</title>
        <authorList>
            <person name="Treitli S.C."/>
            <person name="Kolisko M."/>
            <person name="Husnik F."/>
            <person name="Keeling P."/>
            <person name="Hampl V."/>
        </authorList>
    </citation>
    <scope>NUCLEOTIDE SEQUENCE [LARGE SCALE GENOMIC DNA]</scope>
    <source>
        <strain evidence="1">ST1C</strain>
    </source>
</reference>
<dbReference type="AlphaFoldDB" id="A0A5J4THV6"/>
<proteinExistence type="predicted"/>